<dbReference type="EMBL" id="CAMXCT010003031">
    <property type="protein sequence ID" value="CAI4002053.1"/>
    <property type="molecule type" value="Genomic_DNA"/>
</dbReference>
<feature type="transmembrane region" description="Helical" evidence="1">
    <location>
        <begin position="193"/>
        <end position="215"/>
    </location>
</feature>
<dbReference type="AlphaFoldDB" id="A0A9P1D425"/>
<evidence type="ECO:0000313" key="3">
    <source>
        <dbReference type="EMBL" id="CAL1155428.1"/>
    </source>
</evidence>
<feature type="transmembrane region" description="Helical" evidence="1">
    <location>
        <begin position="285"/>
        <end position="306"/>
    </location>
</feature>
<feature type="transmembrane region" description="Helical" evidence="1">
    <location>
        <begin position="149"/>
        <end position="173"/>
    </location>
</feature>
<dbReference type="EMBL" id="CAMXCT030003031">
    <property type="protein sequence ID" value="CAL4789365.1"/>
    <property type="molecule type" value="Genomic_DNA"/>
</dbReference>
<dbReference type="Proteomes" id="UP001152797">
    <property type="component" value="Unassembled WGS sequence"/>
</dbReference>
<gene>
    <name evidence="2" type="ORF">C1SCF055_LOCUS28035</name>
</gene>
<organism evidence="2">
    <name type="scientific">Cladocopium goreaui</name>
    <dbReference type="NCBI Taxonomy" id="2562237"/>
    <lineage>
        <taxon>Eukaryota</taxon>
        <taxon>Sar</taxon>
        <taxon>Alveolata</taxon>
        <taxon>Dinophyceae</taxon>
        <taxon>Suessiales</taxon>
        <taxon>Symbiodiniaceae</taxon>
        <taxon>Cladocopium</taxon>
    </lineage>
</organism>
<keyword evidence="1" id="KW-0812">Transmembrane</keyword>
<keyword evidence="4" id="KW-1185">Reference proteome</keyword>
<keyword evidence="1" id="KW-1133">Transmembrane helix</keyword>
<dbReference type="OrthoDB" id="446283at2759"/>
<dbReference type="EMBL" id="CAMXCT020003031">
    <property type="protein sequence ID" value="CAL1155428.1"/>
    <property type="molecule type" value="Genomic_DNA"/>
</dbReference>
<reference evidence="2" key="1">
    <citation type="submission" date="2022-10" db="EMBL/GenBank/DDBJ databases">
        <authorList>
            <person name="Chen Y."/>
            <person name="Dougan E. K."/>
            <person name="Chan C."/>
            <person name="Rhodes N."/>
            <person name="Thang M."/>
        </authorList>
    </citation>
    <scope>NUCLEOTIDE SEQUENCE</scope>
</reference>
<comment type="caution">
    <text evidence="2">The sequence shown here is derived from an EMBL/GenBank/DDBJ whole genome shotgun (WGS) entry which is preliminary data.</text>
</comment>
<evidence type="ECO:0000313" key="4">
    <source>
        <dbReference type="Proteomes" id="UP001152797"/>
    </source>
</evidence>
<keyword evidence="1" id="KW-0472">Membrane</keyword>
<accession>A0A9P1D425</accession>
<name>A0A9P1D425_9DINO</name>
<proteinExistence type="predicted"/>
<sequence>NSGLRKVNMNGYSADPSGGIMGFRACVATVGWIPATILNIVLPVVAVWRGDVALPNVMLSDVMASGPLYEAVYTWGFSLSMICVCFVFREASTFWRQKLPSMAPDVDRFVFMLYALCAPCLLGLVAFQYKHDLSLHREDLWALIYDFDFLLWALHVFHTSVFFLTCCAMAYIYGLRLSPALDASGLTHPSDRFWRSSGSWCILMLTPVGVVVRFFHLFSGRLYGVFSWYWSRLCRDLKGAFCLGCSKSVCVYHLNRCKTSDYCRAAGERCSQRPMKTLQCSCENVPAYLSIYLSIYLCMYVSMYVCMYV</sequence>
<evidence type="ECO:0000313" key="2">
    <source>
        <dbReference type="EMBL" id="CAI4002053.1"/>
    </source>
</evidence>
<feature type="transmembrane region" description="Helical" evidence="1">
    <location>
        <begin position="68"/>
        <end position="88"/>
    </location>
</feature>
<feature type="transmembrane region" description="Helical" evidence="1">
    <location>
        <begin position="21"/>
        <end position="48"/>
    </location>
</feature>
<evidence type="ECO:0000256" key="1">
    <source>
        <dbReference type="SAM" id="Phobius"/>
    </source>
</evidence>
<reference evidence="3" key="2">
    <citation type="submission" date="2024-04" db="EMBL/GenBank/DDBJ databases">
        <authorList>
            <person name="Chen Y."/>
            <person name="Shah S."/>
            <person name="Dougan E. K."/>
            <person name="Thang M."/>
            <person name="Chan C."/>
        </authorList>
    </citation>
    <scope>NUCLEOTIDE SEQUENCE [LARGE SCALE GENOMIC DNA]</scope>
</reference>
<feature type="non-terminal residue" evidence="2">
    <location>
        <position position="309"/>
    </location>
</feature>
<protein>
    <submittedName>
        <fullName evidence="2">Uncharacterized protein</fullName>
    </submittedName>
</protein>
<feature type="transmembrane region" description="Helical" evidence="1">
    <location>
        <begin position="109"/>
        <end position="129"/>
    </location>
</feature>